<feature type="transmembrane region" description="Helical" evidence="6">
    <location>
        <begin position="258"/>
        <end position="280"/>
    </location>
</feature>
<dbReference type="Proteomes" id="UP000193711">
    <property type="component" value="Unassembled WGS sequence"/>
</dbReference>
<evidence type="ECO:0000313" key="9">
    <source>
        <dbReference type="Proteomes" id="UP000193711"/>
    </source>
</evidence>
<feature type="transmembrane region" description="Helical" evidence="6">
    <location>
        <begin position="86"/>
        <end position="110"/>
    </location>
</feature>
<feature type="transmembrane region" description="Helical" evidence="6">
    <location>
        <begin position="150"/>
        <end position="174"/>
    </location>
</feature>
<dbReference type="EMBL" id="FXBM01000002">
    <property type="protein sequence ID" value="SMH44775.1"/>
    <property type="molecule type" value="Genomic_DNA"/>
</dbReference>
<dbReference type="PROSITE" id="PS50850">
    <property type="entry name" value="MFS"/>
    <property type="match status" value="1"/>
</dbReference>
<feature type="transmembrane region" description="Helical" evidence="6">
    <location>
        <begin position="316"/>
        <end position="338"/>
    </location>
</feature>
<keyword evidence="5 6" id="KW-0472">Membrane</keyword>
<evidence type="ECO:0000313" key="8">
    <source>
        <dbReference type="EMBL" id="SMH44775.1"/>
    </source>
</evidence>
<keyword evidence="9" id="KW-1185">Reference proteome</keyword>
<feature type="transmembrane region" description="Helical" evidence="6">
    <location>
        <begin position="378"/>
        <end position="398"/>
    </location>
</feature>
<protein>
    <submittedName>
        <fullName evidence="8">Predicted arabinose efflux permease, MFS family</fullName>
    </submittedName>
</protein>
<dbReference type="PRINTS" id="PR01035">
    <property type="entry name" value="TCRTETA"/>
</dbReference>
<dbReference type="InterPro" id="IPR036259">
    <property type="entry name" value="MFS_trans_sf"/>
</dbReference>
<dbReference type="STRING" id="1891671.SAMN06295885_2431"/>
<feature type="transmembrane region" description="Helical" evidence="6">
    <location>
        <begin position="116"/>
        <end position="138"/>
    </location>
</feature>
<dbReference type="SUPFAM" id="SSF103473">
    <property type="entry name" value="MFS general substrate transporter"/>
    <property type="match status" value="1"/>
</dbReference>
<evidence type="ECO:0000256" key="5">
    <source>
        <dbReference type="ARBA" id="ARBA00023136"/>
    </source>
</evidence>
<feature type="transmembrane region" description="Helical" evidence="6">
    <location>
        <begin position="53"/>
        <end position="74"/>
    </location>
</feature>
<organism evidence="8 9">
    <name type="scientific">Rathayibacter oskolensis</name>
    <dbReference type="NCBI Taxonomy" id="1891671"/>
    <lineage>
        <taxon>Bacteria</taxon>
        <taxon>Bacillati</taxon>
        <taxon>Actinomycetota</taxon>
        <taxon>Actinomycetes</taxon>
        <taxon>Micrococcales</taxon>
        <taxon>Microbacteriaceae</taxon>
        <taxon>Rathayibacter</taxon>
    </lineage>
</organism>
<dbReference type="GO" id="GO:0022857">
    <property type="term" value="F:transmembrane transporter activity"/>
    <property type="evidence" value="ECO:0007669"/>
    <property type="project" value="InterPro"/>
</dbReference>
<dbReference type="AlphaFoldDB" id="A0A1X7P376"/>
<dbReference type="CDD" id="cd17325">
    <property type="entry name" value="MFS_MdtG_SLC18_like"/>
    <property type="match status" value="1"/>
</dbReference>
<evidence type="ECO:0000256" key="3">
    <source>
        <dbReference type="ARBA" id="ARBA00022692"/>
    </source>
</evidence>
<sequence length="404" mass="41345">MRFPWQLRRRPADRDGHDRDRLPRDVLVLGVVAFFVMLGFGVVVPVLPTYVRSFGVGFTELGAVVSAFALMRLIANPFVGPLVDRLGERVVLATGIGIVAASSALVGIAADYPQLLLLRGAGGIGSAMFSVAAMTLLLRTAAPERRGRAIGFYQGGFLLGGMAGPAVGGVLTAISLTAPFFFYAGTLAVAGLVGLVLLRRPEHDAALRSGAVTKPLLEVARDRRYQSALLANFALGWSAMGVRATLVPVLVVEGLDGGPAWTGIAFAIAAVVQTIALAPAGRFVDTVGRRPALIGGFAVAAAAMLAMPLVSELWLLVVLLCVYGAAAAFMGTAPGALVGDAAGERGGRPVSVFQAASDLGGVIGPLLAGALADAASPTAAFASAFVLLGLTSLVGLRIPRVTPA</sequence>
<dbReference type="InterPro" id="IPR001958">
    <property type="entry name" value="Tet-R_TetA/multi-R_MdtG-like"/>
</dbReference>
<dbReference type="RefSeq" id="WP_244274890.1">
    <property type="nucleotide sequence ID" value="NZ_FXBM01000002.1"/>
</dbReference>
<dbReference type="Gene3D" id="1.20.1250.20">
    <property type="entry name" value="MFS general substrate transporter like domains"/>
    <property type="match status" value="1"/>
</dbReference>
<reference evidence="9" key="1">
    <citation type="submission" date="2017-04" db="EMBL/GenBank/DDBJ databases">
        <authorList>
            <person name="Varghese N."/>
            <person name="Submissions S."/>
        </authorList>
    </citation>
    <scope>NUCLEOTIDE SEQUENCE [LARGE SCALE GENOMIC DNA]</scope>
    <source>
        <strain evidence="9">VKM Ac-2121</strain>
    </source>
</reference>
<dbReference type="Pfam" id="PF07690">
    <property type="entry name" value="MFS_1"/>
    <property type="match status" value="1"/>
</dbReference>
<dbReference type="InterPro" id="IPR050930">
    <property type="entry name" value="MFS_Vesicular_Transporter"/>
</dbReference>
<feature type="transmembrane region" description="Helical" evidence="6">
    <location>
        <begin position="229"/>
        <end position="252"/>
    </location>
</feature>
<keyword evidence="2" id="KW-0813">Transport</keyword>
<evidence type="ECO:0000256" key="4">
    <source>
        <dbReference type="ARBA" id="ARBA00022989"/>
    </source>
</evidence>
<evidence type="ECO:0000256" key="6">
    <source>
        <dbReference type="SAM" id="Phobius"/>
    </source>
</evidence>
<dbReference type="Gene3D" id="1.20.1720.10">
    <property type="entry name" value="Multidrug resistance protein D"/>
    <property type="match status" value="1"/>
</dbReference>
<accession>A0A1X7P376</accession>
<dbReference type="GO" id="GO:0005886">
    <property type="term" value="C:plasma membrane"/>
    <property type="evidence" value="ECO:0007669"/>
    <property type="project" value="UniProtKB-SubCell"/>
</dbReference>
<keyword evidence="4 6" id="KW-1133">Transmembrane helix</keyword>
<dbReference type="PANTHER" id="PTHR23506">
    <property type="entry name" value="GH10249P"/>
    <property type="match status" value="1"/>
</dbReference>
<feature type="transmembrane region" description="Helical" evidence="6">
    <location>
        <begin position="26"/>
        <end position="47"/>
    </location>
</feature>
<gene>
    <name evidence="8" type="ORF">SAMN06295885_2431</name>
</gene>
<proteinExistence type="predicted"/>
<keyword evidence="3 6" id="KW-0812">Transmembrane</keyword>
<feature type="transmembrane region" description="Helical" evidence="6">
    <location>
        <begin position="292"/>
        <end position="310"/>
    </location>
</feature>
<feature type="transmembrane region" description="Helical" evidence="6">
    <location>
        <begin position="180"/>
        <end position="198"/>
    </location>
</feature>
<feature type="domain" description="Major facilitator superfamily (MFS) profile" evidence="7">
    <location>
        <begin position="25"/>
        <end position="404"/>
    </location>
</feature>
<dbReference type="InterPro" id="IPR011701">
    <property type="entry name" value="MFS"/>
</dbReference>
<feature type="transmembrane region" description="Helical" evidence="6">
    <location>
        <begin position="350"/>
        <end position="372"/>
    </location>
</feature>
<name>A0A1X7P376_9MICO</name>
<dbReference type="InterPro" id="IPR020846">
    <property type="entry name" value="MFS_dom"/>
</dbReference>
<evidence type="ECO:0000256" key="2">
    <source>
        <dbReference type="ARBA" id="ARBA00022448"/>
    </source>
</evidence>
<evidence type="ECO:0000259" key="7">
    <source>
        <dbReference type="PROSITE" id="PS50850"/>
    </source>
</evidence>
<dbReference type="PANTHER" id="PTHR23506:SF23">
    <property type="entry name" value="GH10249P"/>
    <property type="match status" value="1"/>
</dbReference>
<evidence type="ECO:0000256" key="1">
    <source>
        <dbReference type="ARBA" id="ARBA00004651"/>
    </source>
</evidence>
<comment type="subcellular location">
    <subcellularLocation>
        <location evidence="1">Cell membrane</location>
        <topology evidence="1">Multi-pass membrane protein</topology>
    </subcellularLocation>
</comment>